<dbReference type="AlphaFoldDB" id="A0A5P2BPS8"/>
<protein>
    <submittedName>
        <fullName evidence="2">Uncharacterized protein</fullName>
    </submittedName>
</protein>
<dbReference type="Proteomes" id="UP000322927">
    <property type="component" value="Chromosome"/>
</dbReference>
<organism evidence="2 3">
    <name type="scientific">Streptomyces venezuelae</name>
    <dbReference type="NCBI Taxonomy" id="54571"/>
    <lineage>
        <taxon>Bacteria</taxon>
        <taxon>Bacillati</taxon>
        <taxon>Actinomycetota</taxon>
        <taxon>Actinomycetes</taxon>
        <taxon>Kitasatosporales</taxon>
        <taxon>Streptomycetaceae</taxon>
        <taxon>Streptomyces</taxon>
    </lineage>
</organism>
<dbReference type="EMBL" id="CP029192">
    <property type="protein sequence ID" value="QES32485.1"/>
    <property type="molecule type" value="Genomic_DNA"/>
</dbReference>
<reference evidence="2 3" key="1">
    <citation type="submission" date="2018-05" db="EMBL/GenBank/DDBJ databases">
        <title>Streptomyces venezuelae.</title>
        <authorList>
            <person name="Kim W."/>
            <person name="Lee N."/>
            <person name="Cho B.-K."/>
        </authorList>
    </citation>
    <scope>NUCLEOTIDE SEQUENCE [LARGE SCALE GENOMIC DNA]</scope>
    <source>
        <strain evidence="2 3">ATCC 14584</strain>
    </source>
</reference>
<dbReference type="OrthoDB" id="4281716at2"/>
<evidence type="ECO:0000313" key="3">
    <source>
        <dbReference type="Proteomes" id="UP000322927"/>
    </source>
</evidence>
<sequence length="75" mass="8482">MGLAPATPHRAPAHGHVRHRRRAGGRGTRRRHRRALSTLRPYNVGILLTQTGMSTPDSARAIHDFWTTLYQVMDD</sequence>
<feature type="compositionally biased region" description="Basic residues" evidence="1">
    <location>
        <begin position="11"/>
        <end position="35"/>
    </location>
</feature>
<name>A0A5P2BPS8_STRVZ</name>
<feature type="region of interest" description="Disordered" evidence="1">
    <location>
        <begin position="1"/>
        <end position="35"/>
    </location>
</feature>
<accession>A0A5P2BPS8</accession>
<gene>
    <name evidence="2" type="ORF">DEJ48_02870</name>
</gene>
<evidence type="ECO:0000313" key="2">
    <source>
        <dbReference type="EMBL" id="QES32485.1"/>
    </source>
</evidence>
<evidence type="ECO:0000256" key="1">
    <source>
        <dbReference type="SAM" id="MobiDB-lite"/>
    </source>
</evidence>
<proteinExistence type="predicted"/>